<dbReference type="RefSeq" id="WP_157458117.1">
    <property type="nucleotide sequence ID" value="NZ_WQLB01000004.1"/>
</dbReference>
<proteinExistence type="predicted"/>
<keyword evidence="3" id="KW-0732">Signal</keyword>
<feature type="chain" id="PRO_5028848323" description="Proteinase inhibitor I42 chagasin domain-containing protein" evidence="3">
    <location>
        <begin position="21"/>
        <end position="144"/>
    </location>
</feature>
<reference evidence="5 6" key="1">
    <citation type="submission" date="2019-12" db="EMBL/GenBank/DDBJ databases">
        <title>Deinococcus sp. HMF7620 Genome sequencing and assembly.</title>
        <authorList>
            <person name="Kang H."/>
            <person name="Kim H."/>
            <person name="Joh K."/>
        </authorList>
    </citation>
    <scope>NUCLEOTIDE SEQUENCE [LARGE SCALE GENOMIC DNA]</scope>
    <source>
        <strain evidence="5 6">HMF7620</strain>
    </source>
</reference>
<evidence type="ECO:0000256" key="2">
    <source>
        <dbReference type="ARBA" id="ARBA00022704"/>
    </source>
</evidence>
<evidence type="ECO:0000259" key="4">
    <source>
        <dbReference type="Pfam" id="PF09394"/>
    </source>
</evidence>
<accession>A0A7C9HQJ8</accession>
<keyword evidence="2" id="KW-0789">Thiol protease inhibitor</keyword>
<dbReference type="Gene3D" id="2.60.40.2020">
    <property type="match status" value="1"/>
</dbReference>
<feature type="domain" description="Proteinase inhibitor I42 chagasin" evidence="4">
    <location>
        <begin position="41"/>
        <end position="117"/>
    </location>
</feature>
<evidence type="ECO:0000313" key="6">
    <source>
        <dbReference type="Proteomes" id="UP000483286"/>
    </source>
</evidence>
<evidence type="ECO:0000313" key="5">
    <source>
        <dbReference type="EMBL" id="MVN86073.1"/>
    </source>
</evidence>
<dbReference type="AlphaFoldDB" id="A0A7C9HQJ8"/>
<dbReference type="Pfam" id="PF09394">
    <property type="entry name" value="Inhibitor_I42"/>
    <property type="match status" value="1"/>
</dbReference>
<protein>
    <recommendedName>
        <fullName evidence="4">Proteinase inhibitor I42 chagasin domain-containing protein</fullName>
    </recommendedName>
</protein>
<dbReference type="InterPro" id="IPR018990">
    <property type="entry name" value="Prot_inh_I42_chagasin"/>
</dbReference>
<evidence type="ECO:0000256" key="3">
    <source>
        <dbReference type="SAM" id="SignalP"/>
    </source>
</evidence>
<feature type="signal peptide" evidence="3">
    <location>
        <begin position="1"/>
        <end position="20"/>
    </location>
</feature>
<keyword evidence="1" id="KW-0646">Protease inhibitor</keyword>
<dbReference type="GO" id="GO:0004869">
    <property type="term" value="F:cysteine-type endopeptidase inhibitor activity"/>
    <property type="evidence" value="ECO:0007669"/>
    <property type="project" value="UniProtKB-KW"/>
</dbReference>
<name>A0A7C9HQJ8_9DEIO</name>
<dbReference type="InterPro" id="IPR036331">
    <property type="entry name" value="Chagasin-like_sf"/>
</dbReference>
<comment type="caution">
    <text evidence="5">The sequence shown here is derived from an EMBL/GenBank/DDBJ whole genome shotgun (WGS) entry which is preliminary data.</text>
</comment>
<keyword evidence="6" id="KW-1185">Reference proteome</keyword>
<organism evidence="5 6">
    <name type="scientific">Deinococcus arboris</name>
    <dbReference type="NCBI Taxonomy" id="2682977"/>
    <lineage>
        <taxon>Bacteria</taxon>
        <taxon>Thermotogati</taxon>
        <taxon>Deinococcota</taxon>
        <taxon>Deinococci</taxon>
        <taxon>Deinococcales</taxon>
        <taxon>Deinococcaceae</taxon>
        <taxon>Deinococcus</taxon>
    </lineage>
</organism>
<gene>
    <name evidence="5" type="ORF">GO986_04770</name>
</gene>
<sequence length="144" mass="15082">MPIRMMTLCCAALLLLGISAAPPAPRTLSFTVGAAGQDIAVQPGDLLRFSLSAAAGTGYTWRALEVDPAFLTLVEKRTSSVVPAQGGVPVVGGPGPLTVYTYRVTAALKQGTTDLTVPLYFAHLPPGRAFTADVRLVQFNLIAR</sequence>
<dbReference type="EMBL" id="WQLB01000004">
    <property type="protein sequence ID" value="MVN86073.1"/>
    <property type="molecule type" value="Genomic_DNA"/>
</dbReference>
<dbReference type="SUPFAM" id="SSF141066">
    <property type="entry name" value="ICP-like"/>
    <property type="match status" value="1"/>
</dbReference>
<dbReference type="Proteomes" id="UP000483286">
    <property type="component" value="Unassembled WGS sequence"/>
</dbReference>
<evidence type="ECO:0000256" key="1">
    <source>
        <dbReference type="ARBA" id="ARBA00022690"/>
    </source>
</evidence>